<dbReference type="Proteomes" id="UP000554235">
    <property type="component" value="Unassembled WGS sequence"/>
</dbReference>
<comment type="similarity">
    <text evidence="1">Belongs to the pyrroline-5-carboxylate reductase family.</text>
</comment>
<dbReference type="PANTHER" id="PTHR11645">
    <property type="entry name" value="PYRROLINE-5-CARBOXYLATE REDUCTASE"/>
    <property type="match status" value="1"/>
</dbReference>
<protein>
    <submittedName>
        <fullName evidence="5">NADP oxidoreductase coenzyme F420-dependent</fullName>
    </submittedName>
</protein>
<dbReference type="InterPro" id="IPR000304">
    <property type="entry name" value="Pyrroline-COOH_reductase"/>
</dbReference>
<organism evidence="5 6">
    <name type="scientific">Fusarium albosuccineum</name>
    <dbReference type="NCBI Taxonomy" id="1237068"/>
    <lineage>
        <taxon>Eukaryota</taxon>
        <taxon>Fungi</taxon>
        <taxon>Dikarya</taxon>
        <taxon>Ascomycota</taxon>
        <taxon>Pezizomycotina</taxon>
        <taxon>Sordariomycetes</taxon>
        <taxon>Hypocreomycetidae</taxon>
        <taxon>Hypocreales</taxon>
        <taxon>Nectriaceae</taxon>
        <taxon>Fusarium</taxon>
        <taxon>Fusarium decemcellulare species complex</taxon>
    </lineage>
</organism>
<dbReference type="PANTHER" id="PTHR11645:SF21">
    <property type="entry name" value="HYPOTHETICAL PYRROLINE-5-CARBOXYLATE REDUCTASE (EUROFUNG)"/>
    <property type="match status" value="1"/>
</dbReference>
<gene>
    <name evidence="5" type="ORF">FALBO_4962</name>
</gene>
<dbReference type="Pfam" id="PF14748">
    <property type="entry name" value="P5CR_dimer"/>
    <property type="match status" value="1"/>
</dbReference>
<evidence type="ECO:0000313" key="6">
    <source>
        <dbReference type="Proteomes" id="UP000554235"/>
    </source>
</evidence>
<feature type="binding site" evidence="2">
    <location>
        <begin position="11"/>
        <end position="16"/>
    </location>
    <ligand>
        <name>NADP(+)</name>
        <dbReference type="ChEBI" id="CHEBI:58349"/>
    </ligand>
</feature>
<evidence type="ECO:0000256" key="1">
    <source>
        <dbReference type="ARBA" id="ARBA00005525"/>
    </source>
</evidence>
<dbReference type="Gene3D" id="3.40.50.720">
    <property type="entry name" value="NAD(P)-binding Rossmann-like Domain"/>
    <property type="match status" value="1"/>
</dbReference>
<dbReference type="PIRSF" id="PIRSF000193">
    <property type="entry name" value="Pyrrol-5-carb_rd"/>
    <property type="match status" value="1"/>
</dbReference>
<dbReference type="HAMAP" id="MF_01925">
    <property type="entry name" value="P5C_reductase"/>
    <property type="match status" value="1"/>
</dbReference>
<evidence type="ECO:0000259" key="4">
    <source>
        <dbReference type="Pfam" id="PF14748"/>
    </source>
</evidence>
<name>A0A8H4LIL4_9HYPO</name>
<dbReference type="OrthoDB" id="10263291at2759"/>
<dbReference type="InterPro" id="IPR028939">
    <property type="entry name" value="P5C_Rdtase_cat_N"/>
</dbReference>
<dbReference type="GO" id="GO:0055129">
    <property type="term" value="P:L-proline biosynthetic process"/>
    <property type="evidence" value="ECO:0007669"/>
    <property type="project" value="TreeGrafter"/>
</dbReference>
<proteinExistence type="inferred from homology"/>
<evidence type="ECO:0000313" key="5">
    <source>
        <dbReference type="EMBL" id="KAF4468144.1"/>
    </source>
</evidence>
<feature type="domain" description="Pyrroline-5-carboxylate reductase catalytic N-terminal" evidence="3">
    <location>
        <begin position="7"/>
        <end position="118"/>
    </location>
</feature>
<keyword evidence="2" id="KW-0521">NADP</keyword>
<dbReference type="InterPro" id="IPR008927">
    <property type="entry name" value="6-PGluconate_DH-like_C_sf"/>
</dbReference>
<sequence>MDNPGKTIAFIGCGNMGSALLLGLLDAIHPETTSGTGSQKVKSIIACTNSEKSAESLKQTLGQYGSFVQVLHQQNQAAIEQADVVVLGFKPFMAKKVLQQPGIQKGLAGKLVISLLAGLSVREIQTLVAESEDGDESPAPYVVKAIPNLAARYQQSMTILEQLPADFPPEHAEFLNCMFSLVGRTKFLDEALVDVGSVLVTTCVATLTVPIDGILDGSVVEGFKRRDALELVTQGVVGLGSLLANGSHPAVLREQVSSPKGTTIQTLVTVERQGCRAAFTDALLKGTEHLKSAQNKK</sequence>
<dbReference type="GO" id="GO:0004735">
    <property type="term" value="F:pyrroline-5-carboxylate reductase activity"/>
    <property type="evidence" value="ECO:0007669"/>
    <property type="project" value="InterPro"/>
</dbReference>
<evidence type="ECO:0000256" key="2">
    <source>
        <dbReference type="PIRSR" id="PIRSR000193-1"/>
    </source>
</evidence>
<feature type="domain" description="Pyrroline-5-carboxylate reductase dimerisation" evidence="4">
    <location>
        <begin position="190"/>
        <end position="290"/>
    </location>
</feature>
<evidence type="ECO:0000259" key="3">
    <source>
        <dbReference type="Pfam" id="PF03807"/>
    </source>
</evidence>
<comment type="caution">
    <text evidence="5">The sequence shown here is derived from an EMBL/GenBank/DDBJ whole genome shotgun (WGS) entry which is preliminary data.</text>
</comment>
<dbReference type="InterPro" id="IPR036291">
    <property type="entry name" value="NAD(P)-bd_dom_sf"/>
</dbReference>
<dbReference type="AlphaFoldDB" id="A0A8H4LIL4"/>
<dbReference type="InterPro" id="IPR029036">
    <property type="entry name" value="P5CR_dimer"/>
</dbReference>
<keyword evidence="6" id="KW-1185">Reference proteome</keyword>
<accession>A0A8H4LIL4</accession>
<feature type="binding site" evidence="2">
    <location>
        <position position="75"/>
    </location>
    <ligand>
        <name>NADPH</name>
        <dbReference type="ChEBI" id="CHEBI:57783"/>
    </ligand>
</feature>
<dbReference type="SUPFAM" id="SSF48179">
    <property type="entry name" value="6-phosphogluconate dehydrogenase C-terminal domain-like"/>
    <property type="match status" value="1"/>
</dbReference>
<dbReference type="SUPFAM" id="SSF51735">
    <property type="entry name" value="NAD(P)-binding Rossmann-fold domains"/>
    <property type="match status" value="1"/>
</dbReference>
<dbReference type="EMBL" id="JAADYS010000649">
    <property type="protein sequence ID" value="KAF4468144.1"/>
    <property type="molecule type" value="Genomic_DNA"/>
</dbReference>
<dbReference type="Gene3D" id="1.10.3730.10">
    <property type="entry name" value="ProC C-terminal domain-like"/>
    <property type="match status" value="1"/>
</dbReference>
<dbReference type="Pfam" id="PF03807">
    <property type="entry name" value="F420_oxidored"/>
    <property type="match status" value="1"/>
</dbReference>
<reference evidence="5 6" key="1">
    <citation type="submission" date="2020-01" db="EMBL/GenBank/DDBJ databases">
        <title>Identification and distribution of gene clusters putatively required for synthesis of sphingolipid metabolism inhibitors in phylogenetically diverse species of the filamentous fungus Fusarium.</title>
        <authorList>
            <person name="Kim H.-S."/>
            <person name="Busman M."/>
            <person name="Brown D.W."/>
            <person name="Divon H."/>
            <person name="Uhlig S."/>
            <person name="Proctor R.H."/>
        </authorList>
    </citation>
    <scope>NUCLEOTIDE SEQUENCE [LARGE SCALE GENOMIC DNA]</scope>
    <source>
        <strain evidence="5 6">NRRL 20459</strain>
    </source>
</reference>